<feature type="domain" description="BioF2-like acetyltransferase" evidence="12">
    <location>
        <begin position="145"/>
        <end position="270"/>
    </location>
</feature>
<proteinExistence type="inferred from homology"/>
<reference evidence="14" key="1">
    <citation type="journal article" date="2019" name="Int. J. Syst. Evol. Microbiol.">
        <title>The Global Catalogue of Microorganisms (GCM) 10K type strain sequencing project: providing services to taxonomists for standard genome sequencing and annotation.</title>
        <authorList>
            <consortium name="The Broad Institute Genomics Platform"/>
            <consortium name="The Broad Institute Genome Sequencing Center for Infectious Disease"/>
            <person name="Wu L."/>
            <person name="Ma J."/>
        </authorList>
    </citation>
    <scope>NUCLEOTIDE SEQUENCE [LARGE SCALE GENOMIC DNA]</scope>
    <source>
        <strain evidence="14">CCUG 56756</strain>
    </source>
</reference>
<comment type="subcellular location">
    <subcellularLocation>
        <location evidence="1">Cytoplasm</location>
    </subcellularLocation>
</comment>
<evidence type="ECO:0000313" key="14">
    <source>
        <dbReference type="Proteomes" id="UP001597109"/>
    </source>
</evidence>
<evidence type="ECO:0000256" key="10">
    <source>
        <dbReference type="ARBA" id="ARBA00042933"/>
    </source>
</evidence>
<dbReference type="RefSeq" id="WP_144838060.1">
    <property type="nucleotide sequence ID" value="NZ_JBHTKI010000008.1"/>
</dbReference>
<protein>
    <recommendedName>
        <fullName evidence="9">Lipid II:glycine glycyltransferase</fullName>
        <ecNumber evidence="8">2.3.2.16</ecNumber>
    </recommendedName>
    <alternativeName>
        <fullName evidence="10">Factor essential for expression of methicillin resistance X</fullName>
    </alternativeName>
</protein>
<dbReference type="PANTHER" id="PTHR36174:SF1">
    <property type="entry name" value="LIPID II:GLYCINE GLYCYLTRANSFERASE"/>
    <property type="match status" value="1"/>
</dbReference>
<dbReference type="Proteomes" id="UP001597109">
    <property type="component" value="Unassembled WGS sequence"/>
</dbReference>
<evidence type="ECO:0000313" key="13">
    <source>
        <dbReference type="EMBL" id="MFD1031318.1"/>
    </source>
</evidence>
<evidence type="ECO:0000256" key="5">
    <source>
        <dbReference type="ARBA" id="ARBA00022984"/>
    </source>
</evidence>
<dbReference type="Gene3D" id="3.40.630.30">
    <property type="match status" value="1"/>
</dbReference>
<dbReference type="PANTHER" id="PTHR36174">
    <property type="entry name" value="LIPID II:GLYCINE GLYCYLTRANSFERASE"/>
    <property type="match status" value="1"/>
</dbReference>
<gene>
    <name evidence="13" type="ORF">ACFQ1X_07700</name>
</gene>
<comment type="similarity">
    <text evidence="2">Belongs to the FemABX family.</text>
</comment>
<evidence type="ECO:0000256" key="1">
    <source>
        <dbReference type="ARBA" id="ARBA00004496"/>
    </source>
</evidence>
<evidence type="ECO:0000256" key="2">
    <source>
        <dbReference type="ARBA" id="ARBA00009943"/>
    </source>
</evidence>
<dbReference type="EC" id="2.3.2.16" evidence="8"/>
<organism evidence="13 14">
    <name type="scientific">Metaplanococcus flavidus</name>
    <dbReference type="NCBI Taxonomy" id="569883"/>
    <lineage>
        <taxon>Bacteria</taxon>
        <taxon>Bacillati</taxon>
        <taxon>Bacillota</taxon>
        <taxon>Bacilli</taxon>
        <taxon>Bacillales</taxon>
        <taxon>Caryophanaceae</taxon>
        <taxon>Metaplanococcus</taxon>
    </lineage>
</organism>
<dbReference type="InterPro" id="IPR003447">
    <property type="entry name" value="FEMABX"/>
</dbReference>
<keyword evidence="5" id="KW-0573">Peptidoglycan synthesis</keyword>
<keyword evidence="7" id="KW-0961">Cell wall biogenesis/degradation</keyword>
<evidence type="ECO:0000256" key="9">
    <source>
        <dbReference type="ARBA" id="ARBA00040679"/>
    </source>
</evidence>
<evidence type="ECO:0000256" key="6">
    <source>
        <dbReference type="ARBA" id="ARBA00023315"/>
    </source>
</evidence>
<dbReference type="InterPro" id="IPR038740">
    <property type="entry name" value="BioF2-like_GNAT_dom"/>
</dbReference>
<dbReference type="PROSITE" id="PS51191">
    <property type="entry name" value="FEMABX"/>
    <property type="match status" value="1"/>
</dbReference>
<evidence type="ECO:0000256" key="8">
    <source>
        <dbReference type="ARBA" id="ARBA00039074"/>
    </source>
</evidence>
<sequence length="325" mass="37940">MKDLYFEENYGKLYENIENGTCETYEYHHVLGTVRHMFIKRLIPVLSHAENYFDLVTPYGYGGPVILNCTNENKQELVEEFQTAFEGYCKKNNIVNEFVRFHPVLQNAPDFSGCYDLTFRRKTIGINLKDYDDPIQSEFSKSKQKSIQKSLKAGVEYKITINPCNLDDFQRMYFETMERKKADEVYFFGEKYFSRLLKYLGDHVLMVEIIHEGEVIGMGLNFIYGKMIHIHLSGTRLDSHHLAPSVMLRYALVKWGKENGMELIHEGGGKSGSPDDPLYVFKKQFGKNTEFNYYVSYKVWNEKIYEMLCNSVDADNKVGVFPTYQ</sequence>
<evidence type="ECO:0000256" key="3">
    <source>
        <dbReference type="ARBA" id="ARBA00022679"/>
    </source>
</evidence>
<comment type="caution">
    <text evidence="13">The sequence shown here is derived from an EMBL/GenBank/DDBJ whole genome shotgun (WGS) entry which is preliminary data.</text>
</comment>
<evidence type="ECO:0000256" key="7">
    <source>
        <dbReference type="ARBA" id="ARBA00023316"/>
    </source>
</evidence>
<dbReference type="InterPro" id="IPR016181">
    <property type="entry name" value="Acyl_CoA_acyltransferase"/>
</dbReference>
<evidence type="ECO:0000256" key="4">
    <source>
        <dbReference type="ARBA" id="ARBA00022960"/>
    </source>
</evidence>
<dbReference type="SUPFAM" id="SSF55729">
    <property type="entry name" value="Acyl-CoA N-acyltransferases (Nat)"/>
    <property type="match status" value="1"/>
</dbReference>
<accession>A0ABW3L9V1</accession>
<dbReference type="EMBL" id="JBHTKI010000008">
    <property type="protein sequence ID" value="MFD1031318.1"/>
    <property type="molecule type" value="Genomic_DNA"/>
</dbReference>
<keyword evidence="4" id="KW-0133">Cell shape</keyword>
<dbReference type="InterPro" id="IPR050644">
    <property type="entry name" value="PG_Glycine_Bridge_Synth"/>
</dbReference>
<evidence type="ECO:0000256" key="11">
    <source>
        <dbReference type="ARBA" id="ARBA00048654"/>
    </source>
</evidence>
<keyword evidence="3 13" id="KW-0808">Transferase</keyword>
<dbReference type="GO" id="GO:0016746">
    <property type="term" value="F:acyltransferase activity"/>
    <property type="evidence" value="ECO:0007669"/>
    <property type="project" value="UniProtKB-KW"/>
</dbReference>
<comment type="catalytic activity">
    <reaction evidence="11">
        <text>beta-D-GlcNAc-(1-&gt;4)-Mur2Ac(oyl-L-Ala-D-isoglutaminyl-L-Lys-D-Ala-D-Ala)-di-trans,octa-cis-undecaprenyl diphosphate + glycyl-tRNA(Gly) = beta-D-GlcNAc-(1-&gt;4)-Mur2Ac(oyl-L-Ala-D-isoglutaminyl-L-Lys-(N(6)-Gly)-D-Ala-D-Ala)-di-trans,octa-cis-undecaprenyl diphosphate + tRNA(Gly) + H(+)</text>
        <dbReference type="Rhea" id="RHEA:30435"/>
        <dbReference type="Rhea" id="RHEA-COMP:9664"/>
        <dbReference type="Rhea" id="RHEA-COMP:9683"/>
        <dbReference type="ChEBI" id="CHEBI:15378"/>
        <dbReference type="ChEBI" id="CHEBI:62233"/>
        <dbReference type="ChEBI" id="CHEBI:62234"/>
        <dbReference type="ChEBI" id="CHEBI:78442"/>
        <dbReference type="ChEBI" id="CHEBI:78522"/>
        <dbReference type="EC" id="2.3.2.16"/>
    </reaction>
</comment>
<name>A0ABW3L9V1_9BACL</name>
<dbReference type="Pfam" id="PF13480">
    <property type="entry name" value="Acetyltransf_6"/>
    <property type="match status" value="1"/>
</dbReference>
<evidence type="ECO:0000259" key="12">
    <source>
        <dbReference type="Pfam" id="PF13480"/>
    </source>
</evidence>
<keyword evidence="14" id="KW-1185">Reference proteome</keyword>
<keyword evidence="6 13" id="KW-0012">Acyltransferase</keyword>